<accession>A0A8J7QA26</accession>
<dbReference type="InterPro" id="IPR001646">
    <property type="entry name" value="5peptide_repeat"/>
</dbReference>
<dbReference type="EMBL" id="JAFREP010000018">
    <property type="protein sequence ID" value="MBO1320577.1"/>
    <property type="molecule type" value="Genomic_DNA"/>
</dbReference>
<dbReference type="Gene3D" id="2.160.20.80">
    <property type="entry name" value="E3 ubiquitin-protein ligase SopA"/>
    <property type="match status" value="5"/>
</dbReference>
<dbReference type="Proteomes" id="UP000664417">
    <property type="component" value="Unassembled WGS sequence"/>
</dbReference>
<dbReference type="SUPFAM" id="SSF141571">
    <property type="entry name" value="Pentapeptide repeat-like"/>
    <property type="match status" value="4"/>
</dbReference>
<dbReference type="Pfam" id="PF00805">
    <property type="entry name" value="Pentapeptide"/>
    <property type="match status" value="6"/>
</dbReference>
<organism evidence="1 2">
    <name type="scientific">Acanthopleuribacter pedis</name>
    <dbReference type="NCBI Taxonomy" id="442870"/>
    <lineage>
        <taxon>Bacteria</taxon>
        <taxon>Pseudomonadati</taxon>
        <taxon>Acidobacteriota</taxon>
        <taxon>Holophagae</taxon>
        <taxon>Acanthopleuribacterales</taxon>
        <taxon>Acanthopleuribacteraceae</taxon>
        <taxon>Acanthopleuribacter</taxon>
    </lineage>
</organism>
<keyword evidence="2" id="KW-1185">Reference proteome</keyword>
<reference evidence="1" key="1">
    <citation type="submission" date="2021-03" db="EMBL/GenBank/DDBJ databases">
        <authorList>
            <person name="Wang G."/>
        </authorList>
    </citation>
    <scope>NUCLEOTIDE SEQUENCE</scope>
    <source>
        <strain evidence="1">KCTC 12899</strain>
    </source>
</reference>
<name>A0A8J7QA26_9BACT</name>
<dbReference type="AlphaFoldDB" id="A0A8J7QA26"/>
<dbReference type="InterPro" id="IPR051082">
    <property type="entry name" value="Pentapeptide-BTB/POZ_domain"/>
</dbReference>
<evidence type="ECO:0000313" key="2">
    <source>
        <dbReference type="Proteomes" id="UP000664417"/>
    </source>
</evidence>
<dbReference type="RefSeq" id="WP_207860532.1">
    <property type="nucleotide sequence ID" value="NZ_JAFREP010000018.1"/>
</dbReference>
<gene>
    <name evidence="1" type="ORF">J3U88_19020</name>
</gene>
<comment type="caution">
    <text evidence="1">The sequence shown here is derived from an EMBL/GenBank/DDBJ whole genome shotgun (WGS) entry which is preliminary data.</text>
</comment>
<dbReference type="PANTHER" id="PTHR14136:SF17">
    <property type="entry name" value="BTB_POZ DOMAIN-CONTAINING PROTEIN KCTD9"/>
    <property type="match status" value="1"/>
</dbReference>
<evidence type="ECO:0000313" key="1">
    <source>
        <dbReference type="EMBL" id="MBO1320577.1"/>
    </source>
</evidence>
<sequence>MDVGPSVFKWPVKWVDKLVKIYAKKVESKERGFDSISEELLMSPHDIVPFFVEPDLQLINPADPDNEYKKGFKESAYCALEEFIRVKKDRHGARVLFLLADAGMGKTSLLAMMKIAEINSLWPKNYKCVPLKISKDSIDRIKKLKGRARTVLLLDALDEDVSSFDDIEGRIVDLLNATKGCYRVVITCRNQFLPLGKTEVFPRQDQISLGSHSCGVLYISPFSDDQAEEYIKKRFPRSLPEKLLFSQNYKLVSAARALMKIPDLRSRPLLLTYIDDIIKHDVGGNLYKIYMAVVTGWLQRESCEKRNGIDSEKLLLACVHLAHWFQENKRLAVSQESLDSILIDCDLAEQVNRVSIGGRSLLNRDSFGLFRFAHRSFQEFLTVHGVVLGINVAWEEPSDLMVRFLLGAEIQCFKGLSLKRVKLDGHDFRECNLAEADLTCASMIGCNLRGTDLSYAMLDRVELEESDLKGAILDGAYMRGLPVGKIKNLDPKWTLVHDINSHSVSGRNLEGVDLSYANLGWSHLPKANFKNSNLTKATLIEANLLEADLSLTNLVEANLQDANLRSSNLCGANLTRANLDQVDLTGVKINEKTLLENKYFLAWRMLNNEEISENLFEVDLSNLFLQKVKLRGLDLSRADLSGTDLTGSDLFQSMLYGVIVSDSTKIPNKYLVAKGILEEGLESRDLDDDDLNGVNINGSRFFEYTLSNISLQNSLAKGIDMAYSKFISCNLSGVEFSESKLEFSEFIDSSMNGVQLARGQMLKCLFNGNSMVEGHLVECVFTGVSFTVCDLSLTDFEGSCFRYCSFVGSTLDFSNFKKVKIFGSNLIGSQFYLSILSSAELRDCNASKSDLSCADLVNIEVTRTDLSNSSFLSADLCESKFLDCILEDADFRDAILHEADFSGINLNGSDFSCCEASNVNFKGANLEGVNFSGADLSGSDFSKSNLKKVNFTDANLEGCDLGRADLGNAIFNRTNTKGIMGIKLDNL</sequence>
<dbReference type="PANTHER" id="PTHR14136">
    <property type="entry name" value="BTB_POZ DOMAIN-CONTAINING PROTEIN KCTD9"/>
    <property type="match status" value="1"/>
</dbReference>
<protein>
    <submittedName>
        <fullName evidence="1">Pentapeptide repeat-containing protein</fullName>
    </submittedName>
</protein>
<proteinExistence type="predicted"/>
<dbReference type="Pfam" id="PF13599">
    <property type="entry name" value="Pentapeptide_4"/>
    <property type="match status" value="1"/>
</dbReference>